<name>A0A485KMA0_9STRA</name>
<organism evidence="2 3">
    <name type="scientific">Aphanomyces stellatus</name>
    <dbReference type="NCBI Taxonomy" id="120398"/>
    <lineage>
        <taxon>Eukaryota</taxon>
        <taxon>Sar</taxon>
        <taxon>Stramenopiles</taxon>
        <taxon>Oomycota</taxon>
        <taxon>Saprolegniomycetes</taxon>
        <taxon>Saprolegniales</taxon>
        <taxon>Verrucalvaceae</taxon>
        <taxon>Aphanomyces</taxon>
    </lineage>
</organism>
<dbReference type="EMBL" id="VJMH01005129">
    <property type="protein sequence ID" value="KAF0700293.1"/>
    <property type="molecule type" value="Genomic_DNA"/>
</dbReference>
<dbReference type="Gene3D" id="3.80.10.10">
    <property type="entry name" value="Ribonuclease Inhibitor"/>
    <property type="match status" value="1"/>
</dbReference>
<dbReference type="EMBL" id="CAADRA010005150">
    <property type="protein sequence ID" value="VFT86055.1"/>
    <property type="molecule type" value="Genomic_DNA"/>
</dbReference>
<accession>A0A485KMA0</accession>
<reference evidence="2 3" key="1">
    <citation type="submission" date="2019-03" db="EMBL/GenBank/DDBJ databases">
        <authorList>
            <person name="Gaulin E."/>
            <person name="Dumas B."/>
        </authorList>
    </citation>
    <scope>NUCLEOTIDE SEQUENCE [LARGE SCALE GENOMIC DNA]</scope>
    <source>
        <strain evidence="2">CBS 568.67</strain>
    </source>
</reference>
<dbReference type="Pfam" id="PF13516">
    <property type="entry name" value="LRR_6"/>
    <property type="match status" value="2"/>
</dbReference>
<dbReference type="InterPro" id="IPR052394">
    <property type="entry name" value="LRR-containing"/>
</dbReference>
<gene>
    <name evidence="2" type="primary">Aste57867_9171</name>
    <name evidence="1" type="ORF">As57867_009135</name>
    <name evidence="2" type="ORF">ASTE57867_9171</name>
</gene>
<dbReference type="InterPro" id="IPR001611">
    <property type="entry name" value="Leu-rich_rpt"/>
</dbReference>
<keyword evidence="3" id="KW-1185">Reference proteome</keyword>
<dbReference type="InterPro" id="IPR032675">
    <property type="entry name" value="LRR_dom_sf"/>
</dbReference>
<dbReference type="PANTHER" id="PTHR24114:SF2">
    <property type="entry name" value="F-BOX DOMAIN-CONTAINING PROTEIN-RELATED"/>
    <property type="match status" value="1"/>
</dbReference>
<dbReference type="PANTHER" id="PTHR24114">
    <property type="entry name" value="LEUCINE RICH REPEAT FAMILY PROTEIN"/>
    <property type="match status" value="1"/>
</dbReference>
<dbReference type="SMART" id="SM00368">
    <property type="entry name" value="LRR_RI"/>
    <property type="match status" value="3"/>
</dbReference>
<dbReference type="Proteomes" id="UP000332933">
    <property type="component" value="Unassembled WGS sequence"/>
</dbReference>
<proteinExistence type="predicted"/>
<reference evidence="1" key="2">
    <citation type="submission" date="2019-06" db="EMBL/GenBank/DDBJ databases">
        <title>Genomics analysis of Aphanomyces spp. identifies a new class of oomycete effector associated with host adaptation.</title>
        <authorList>
            <person name="Gaulin E."/>
        </authorList>
    </citation>
    <scope>NUCLEOTIDE SEQUENCE</scope>
    <source>
        <strain evidence="1">CBS 578.67</strain>
    </source>
</reference>
<dbReference type="OrthoDB" id="45061at2759"/>
<evidence type="ECO:0000313" key="3">
    <source>
        <dbReference type="Proteomes" id="UP000332933"/>
    </source>
</evidence>
<evidence type="ECO:0000313" key="1">
    <source>
        <dbReference type="EMBL" id="KAF0700293.1"/>
    </source>
</evidence>
<dbReference type="AlphaFoldDB" id="A0A485KMA0"/>
<evidence type="ECO:0000313" key="2">
    <source>
        <dbReference type="EMBL" id="VFT86055.1"/>
    </source>
</evidence>
<sequence>MKRVKREAGISAGLSLQGLPPHAYLEIVRYFDDPPTVVAFLNVLAIPRVRGPLEPLWQLLRQEEPTSHVYFWPTLHLRPGSNSNDTVSLFESIVGIYPHVIVRRNFDPAWLRQHLPADTTIEWQGIPDSPDQIGGMQLTDWFAQWPPLRIQSLVMTYQNIDRLIPVLPTLPHLVKLTLDFSWCTSIGPLLAWLHVSNILELHLQALNERRNSAQYTPEMLQQFCHWLETRPVRRLKLVSCQWESDNNSTHEFFRAMLSCPTLETLVINECRLPIQLVAPTQFPLKLRNLDMGDCSVQAQGLKDVSLALVGSNVETLGLRGCEYYNHGLMYLFAAIEHSKVTYLDLSKCNIGSHNIAHLTPFFDQENCVETLVLNGNPIDDIGAHQFAHALRRNTCLRHLHVSGCELGLDGIVSLLTIPSMRARPLKSIRVGWTTSMSADDVTLVKSIAQKMNVELAIGLQPPPYFDGKYVPNETDAAAI</sequence>
<protein>
    <submittedName>
        <fullName evidence="2">Aste57867_9171 protein</fullName>
    </submittedName>
</protein>
<dbReference type="SUPFAM" id="SSF52047">
    <property type="entry name" value="RNI-like"/>
    <property type="match status" value="1"/>
</dbReference>